<gene>
    <name evidence="4" type="ORF">G7Y89_g10568</name>
</gene>
<sequence length="328" mass="35280">MARSGWLSAELEQATPGTPLPISPGLLTHGISFHQLRDLVIRQKSFHSHDVLDSLNLKLGRIDSMVLSKPKNKHVSQVFSLSGKVAAITGGARGIGLEVSRALAEAGADVAIIYNSTNYDASAIATTIASSNNIKCTAYRSDVTDAEGIEKTLQLIEREFGHLDIVVANAGIASYHAAEDYTPAEFSDVMKVNFDGAFYTAQAAARIFKKSGRGNVVFTASVSAILVNVPQKQAAYNASKAGLVHLAKSLAVEWVDFCRVNCISPGFIATDMIATHPQEWKDKWFSMIPAQRLCDPYELKGVYVFCASDASSYMTGANLVIDGGYTLP</sequence>
<keyword evidence="5" id="KW-1185">Reference proteome</keyword>
<dbReference type="EMBL" id="JAAMPI010000944">
    <property type="protein sequence ID" value="KAF4627585.1"/>
    <property type="molecule type" value="Genomic_DNA"/>
</dbReference>
<dbReference type="FunFam" id="3.40.50.720:FF:000619">
    <property type="entry name" value="Oxidoreductase, short chain dehydrogenase/reductase family"/>
    <property type="match status" value="1"/>
</dbReference>
<comment type="caution">
    <text evidence="4">The sequence shown here is derived from an EMBL/GenBank/DDBJ whole genome shotgun (WGS) entry which is preliminary data.</text>
</comment>
<proteinExistence type="inferred from homology"/>
<dbReference type="GO" id="GO:0050664">
    <property type="term" value="F:oxidoreductase activity, acting on NAD(P)H, oxygen as acceptor"/>
    <property type="evidence" value="ECO:0007669"/>
    <property type="project" value="TreeGrafter"/>
</dbReference>
<dbReference type="Pfam" id="PF13561">
    <property type="entry name" value="adh_short_C2"/>
    <property type="match status" value="1"/>
</dbReference>
<dbReference type="PANTHER" id="PTHR43008">
    <property type="entry name" value="BENZIL REDUCTASE"/>
    <property type="match status" value="1"/>
</dbReference>
<dbReference type="InterPro" id="IPR020904">
    <property type="entry name" value="Sc_DH/Rdtase_CS"/>
</dbReference>
<dbReference type="Gene3D" id="3.40.50.720">
    <property type="entry name" value="NAD(P)-binding Rossmann-like Domain"/>
    <property type="match status" value="1"/>
</dbReference>
<evidence type="ECO:0000313" key="5">
    <source>
        <dbReference type="Proteomes" id="UP000566819"/>
    </source>
</evidence>
<dbReference type="GO" id="GO:0016616">
    <property type="term" value="F:oxidoreductase activity, acting on the CH-OH group of donors, NAD or NADP as acceptor"/>
    <property type="evidence" value="ECO:0007669"/>
    <property type="project" value="UniProtKB-ARBA"/>
</dbReference>
<dbReference type="Proteomes" id="UP000566819">
    <property type="component" value="Unassembled WGS sequence"/>
</dbReference>
<dbReference type="InterPro" id="IPR002347">
    <property type="entry name" value="SDR_fam"/>
</dbReference>
<dbReference type="SUPFAM" id="SSF51735">
    <property type="entry name" value="NAD(P)-binding Rossmann-fold domains"/>
    <property type="match status" value="1"/>
</dbReference>
<keyword evidence="3" id="KW-0560">Oxidoreductase</keyword>
<dbReference type="InterPro" id="IPR036291">
    <property type="entry name" value="NAD(P)-bd_dom_sf"/>
</dbReference>
<reference evidence="4 5" key="1">
    <citation type="submission" date="2020-03" db="EMBL/GenBank/DDBJ databases">
        <title>Draft Genome Sequence of Cudoniella acicularis.</title>
        <authorList>
            <person name="Buettner E."/>
            <person name="Kellner H."/>
        </authorList>
    </citation>
    <scope>NUCLEOTIDE SEQUENCE [LARGE SCALE GENOMIC DNA]</scope>
    <source>
        <strain evidence="4 5">DSM 108380</strain>
    </source>
</reference>
<evidence type="ECO:0000313" key="4">
    <source>
        <dbReference type="EMBL" id="KAF4627585.1"/>
    </source>
</evidence>
<organism evidence="4 5">
    <name type="scientific">Cudoniella acicularis</name>
    <dbReference type="NCBI Taxonomy" id="354080"/>
    <lineage>
        <taxon>Eukaryota</taxon>
        <taxon>Fungi</taxon>
        <taxon>Dikarya</taxon>
        <taxon>Ascomycota</taxon>
        <taxon>Pezizomycotina</taxon>
        <taxon>Leotiomycetes</taxon>
        <taxon>Helotiales</taxon>
        <taxon>Tricladiaceae</taxon>
        <taxon>Cudoniella</taxon>
    </lineage>
</organism>
<dbReference type="PANTHER" id="PTHR43008:SF12">
    <property type="entry name" value="OXIDOREDUCTASE, SHORT CHAIN DEHYDROGENASE_REDUCTASE FAMILY (AFU_ORTHOLOGUE AFUA_6G13830)"/>
    <property type="match status" value="1"/>
</dbReference>
<dbReference type="PRINTS" id="PR00081">
    <property type="entry name" value="GDHRDH"/>
</dbReference>
<keyword evidence="2" id="KW-0521">NADP</keyword>
<accession>A0A8H4W0U0</accession>
<dbReference type="AlphaFoldDB" id="A0A8H4W0U0"/>
<evidence type="ECO:0000256" key="2">
    <source>
        <dbReference type="ARBA" id="ARBA00022857"/>
    </source>
</evidence>
<dbReference type="OrthoDB" id="1888931at2759"/>
<dbReference type="CDD" id="cd05352">
    <property type="entry name" value="MDH-like_SDR_c"/>
    <property type="match status" value="1"/>
</dbReference>
<comment type="similarity">
    <text evidence="1">Belongs to the short-chain dehydrogenases/reductases (SDR) family.</text>
</comment>
<dbReference type="PRINTS" id="PR00080">
    <property type="entry name" value="SDRFAMILY"/>
</dbReference>
<dbReference type="PROSITE" id="PS00061">
    <property type="entry name" value="ADH_SHORT"/>
    <property type="match status" value="1"/>
</dbReference>
<evidence type="ECO:0000256" key="3">
    <source>
        <dbReference type="ARBA" id="ARBA00023002"/>
    </source>
</evidence>
<evidence type="ECO:0000256" key="1">
    <source>
        <dbReference type="ARBA" id="ARBA00006484"/>
    </source>
</evidence>
<protein>
    <submittedName>
        <fullName evidence="4">Uncharacterized protein</fullName>
    </submittedName>
</protein>
<name>A0A8H4W0U0_9HELO</name>